<evidence type="ECO:0000313" key="4">
    <source>
        <dbReference type="EMBL" id="KAL1587651.1"/>
    </source>
</evidence>
<protein>
    <recommendedName>
        <fullName evidence="6">Retinol dehydrogenase 12</fullName>
    </recommendedName>
</protein>
<evidence type="ECO:0000256" key="1">
    <source>
        <dbReference type="ARBA" id="ARBA00006484"/>
    </source>
</evidence>
<dbReference type="EMBL" id="JAAQHG020000009">
    <property type="protein sequence ID" value="KAL1587651.1"/>
    <property type="molecule type" value="Genomic_DNA"/>
</dbReference>
<dbReference type="RefSeq" id="XP_069230756.1">
    <property type="nucleotide sequence ID" value="XM_069372051.1"/>
</dbReference>
<dbReference type="Pfam" id="PF00106">
    <property type="entry name" value="adh_short"/>
    <property type="match status" value="1"/>
</dbReference>
<dbReference type="GO" id="GO:0016491">
    <property type="term" value="F:oxidoreductase activity"/>
    <property type="evidence" value="ECO:0007669"/>
    <property type="project" value="UniProtKB-KW"/>
</dbReference>
<reference evidence="4 5" key="1">
    <citation type="journal article" date="2020" name="Microbiol. Resour. Announc.">
        <title>Draft Genome Sequence of a Cladosporium Species Isolated from the Mesophotic Ascidian Didemnum maculosum.</title>
        <authorList>
            <person name="Gioti A."/>
            <person name="Siaperas R."/>
            <person name="Nikolaivits E."/>
            <person name="Le Goff G."/>
            <person name="Ouazzani J."/>
            <person name="Kotoulas G."/>
            <person name="Topakas E."/>
        </authorList>
    </citation>
    <scope>NUCLEOTIDE SEQUENCE [LARGE SCALE GENOMIC DNA]</scope>
    <source>
        <strain evidence="4 5">TM138-S3</strain>
    </source>
</reference>
<keyword evidence="5" id="KW-1185">Reference proteome</keyword>
<evidence type="ECO:0000313" key="5">
    <source>
        <dbReference type="Proteomes" id="UP000803884"/>
    </source>
</evidence>
<organism evidence="4 5">
    <name type="scientific">Cladosporium halotolerans</name>
    <dbReference type="NCBI Taxonomy" id="1052096"/>
    <lineage>
        <taxon>Eukaryota</taxon>
        <taxon>Fungi</taxon>
        <taxon>Dikarya</taxon>
        <taxon>Ascomycota</taxon>
        <taxon>Pezizomycotina</taxon>
        <taxon>Dothideomycetes</taxon>
        <taxon>Dothideomycetidae</taxon>
        <taxon>Cladosporiales</taxon>
        <taxon>Cladosporiaceae</taxon>
        <taxon>Cladosporium</taxon>
    </lineage>
</organism>
<proteinExistence type="inferred from homology"/>
<dbReference type="PRINTS" id="PR00081">
    <property type="entry name" value="GDHRDH"/>
</dbReference>
<dbReference type="Proteomes" id="UP000803884">
    <property type="component" value="Unassembled WGS sequence"/>
</dbReference>
<evidence type="ECO:0008006" key="6">
    <source>
        <dbReference type="Google" id="ProtNLM"/>
    </source>
</evidence>
<dbReference type="PANTHER" id="PTHR24320:SF33">
    <property type="entry name" value="OXIDOREDUCTASE BLI-4, MITOCHONDRIAL-RELATED"/>
    <property type="match status" value="1"/>
</dbReference>
<comment type="similarity">
    <text evidence="1 3">Belongs to the short-chain dehydrogenases/reductases (SDR) family.</text>
</comment>
<sequence>MEAVKKSMVENLGQPFHSLATGDQAFSLEQVPDLSGKVAVLTGGSQGIGYGCTHTLLSHKITKLFVLSQSEEKVEDALDGLEKELGATARKAVVWKQCDLSDWQRTSTVAAEISKETDRLDILINNAGRGIMTQQFAPTNGIDAHMAANHFGHTILTAHLLPLLKKTADSGNKVRIVNLASSLHEMAPKETAFKDLDELQKNYGPEAQYGRSKLAVLLHAKYLARHLTSEHPNILANAVHPGVVDSAQTNEHIHEPYPLLGYGMSVGLKPFRKSALDGCVSTMYAATTCPDSGLYIAPPKITEPGSDKANDMELAEQLMKLTKEIVDEKTHATEKGCPMHAAS</sequence>
<dbReference type="PANTHER" id="PTHR24320">
    <property type="entry name" value="RETINOL DEHYDROGENASE"/>
    <property type="match status" value="1"/>
</dbReference>
<dbReference type="GeneID" id="96004889"/>
<dbReference type="AlphaFoldDB" id="A0AB34KV19"/>
<name>A0AB34KV19_9PEZI</name>
<evidence type="ECO:0000256" key="2">
    <source>
        <dbReference type="ARBA" id="ARBA00023002"/>
    </source>
</evidence>
<gene>
    <name evidence="4" type="ORF">WHR41_03445</name>
</gene>
<evidence type="ECO:0000256" key="3">
    <source>
        <dbReference type="RuleBase" id="RU000363"/>
    </source>
</evidence>
<dbReference type="Gene3D" id="3.40.50.720">
    <property type="entry name" value="NAD(P)-binding Rossmann-like Domain"/>
    <property type="match status" value="1"/>
</dbReference>
<keyword evidence="2" id="KW-0560">Oxidoreductase</keyword>
<dbReference type="InterPro" id="IPR002347">
    <property type="entry name" value="SDR_fam"/>
</dbReference>
<dbReference type="SUPFAM" id="SSF51735">
    <property type="entry name" value="NAD(P)-binding Rossmann-fold domains"/>
    <property type="match status" value="1"/>
</dbReference>
<dbReference type="InterPro" id="IPR036291">
    <property type="entry name" value="NAD(P)-bd_dom_sf"/>
</dbReference>
<accession>A0AB34KV19</accession>
<dbReference type="PRINTS" id="PR00080">
    <property type="entry name" value="SDRFAMILY"/>
</dbReference>
<comment type="caution">
    <text evidence="4">The sequence shown here is derived from an EMBL/GenBank/DDBJ whole genome shotgun (WGS) entry which is preliminary data.</text>
</comment>